<gene>
    <name evidence="1" type="ORF">A3L11_03510</name>
</gene>
<organism evidence="1 2">
    <name type="scientific">Thermococcus siculi</name>
    <dbReference type="NCBI Taxonomy" id="72803"/>
    <lineage>
        <taxon>Archaea</taxon>
        <taxon>Methanobacteriati</taxon>
        <taxon>Methanobacteriota</taxon>
        <taxon>Thermococci</taxon>
        <taxon>Thermococcales</taxon>
        <taxon>Thermococcaceae</taxon>
        <taxon>Thermococcus</taxon>
    </lineage>
</organism>
<dbReference type="Proteomes" id="UP000250125">
    <property type="component" value="Chromosome"/>
</dbReference>
<reference evidence="1 2" key="1">
    <citation type="submission" date="2016-04" db="EMBL/GenBank/DDBJ databases">
        <title>Complete genome sequence of Thermococcus siculi type strain RG-20.</title>
        <authorList>
            <person name="Oger P.M."/>
        </authorList>
    </citation>
    <scope>NUCLEOTIDE SEQUENCE [LARGE SCALE GENOMIC DNA]</scope>
    <source>
        <strain evidence="1 2">RG-20</strain>
    </source>
</reference>
<evidence type="ECO:0000313" key="2">
    <source>
        <dbReference type="Proteomes" id="UP000250125"/>
    </source>
</evidence>
<evidence type="ECO:0000313" key="1">
    <source>
        <dbReference type="EMBL" id="ASJ08347.1"/>
    </source>
</evidence>
<keyword evidence="2" id="KW-1185">Reference proteome</keyword>
<accession>A0A2Z2MNV6</accession>
<protein>
    <submittedName>
        <fullName evidence="1">Uncharacterized protein</fullName>
    </submittedName>
</protein>
<name>A0A2Z2MNV6_9EURY</name>
<sequence length="1794" mass="195467">MLFPYIVTTNITSSVPYLNGTWMNDRAFKEIPFNLTVNVTYDSDAVACFGISIPSNVTVDITMPNGTVLSDLMSLSGGTGEKVYTYLKSSIPGTGNVVVTDTANGLVAPPEYFQVYDWTINFVVVGFSLVNPPYSWIPFNITGTINALTTLGGLGLYTLGVNDTLSLEILGTGYTGTATMTNGTAPFNMTDITLPAGTYNLQASLDSYTPTTIYGFNVAEWNITITPTINCTTCPSCTEFYAGVNQTLNITIEYPVEPYNITSIANYSILLNGIEVYTGTINVVNNTGSVVLPVNFPESGTVEIRVWDETYHPDYNSTTIPVSDWDLIGGYIVTQYPGTWYETYDSNFYVGIPGALNLTVLYNEPCPVNSTLNITVELPNGTVLNYYPVAVVDNNSVNFTVPEEFLFSEPGYVHVTITDESLNKTVTLDVPIKDWGIFVDVSPEELVENESTNVNVFVVESLYFDWPGTRDVNVTLELPDGYTVTKNLTLEANDDVYYGQGGYQGIVTFENVTPTIPGLGWVTVTDVLSGKTVRMPVEVKVPTDYVGTVVVATVTPEDSPVYAYIPNKLNIDIKYYVRDAQGGLTDEEHDHDARVIVYDADDMHTPIYNSTVHVPNGHYIMPPVTVPVNGIQNIVVEVIDLANNSVRSTAEIPVSQWNVTFDFATDGPVWKYVDNTLNVTVHVNGPDKAVNVSINGAPAGTYNDGDVIQVNLVDPQGTLTFNVIATYNGHQVGSDSYTITPEEWNVTFDFSVKDHATGIPELYQWFDGDLMGTVHVNGPNVPVNVTHVTWAWMMGTYYDGQNFGFGWSPVLDHDTWDFVATYNGHTVGTATLEYYGEPWETVVSAPSELYYLPDGYTNKNVEIGVDLEGLPEIITEGYNVTIELNVTLPNGTVMIKTVNGTNSTVFDLGDLTFNESGTITYLVAIYKYAWGSWSMIDSESGSIPIKLALNASILGTYYENIPVDVSISVDSISASPNLTITIEGTNYTISSDHDGPLVIPDVELPAGNYTVTIHDSSLNATIIRTLEVRGWDIYVTVNPDEITAGSVYNVDFTIDLKDYYGQPVAVNDKLNLLLEFSDTGIIPSGFYNLTYTITPSDMGHLERTLSVFSPVAGTFQVIVSDKYGKVNDTEQILVDQPNPNDLTYVYVNIRKQGSLSPPDEPVKLYWGLELGGVRKYFPVFNATISEDYSEAMFTLYPRTPFSLYVIAAPLNVTAPILTEGQTWAHKVVVQNDTITTYTKNVTVTPMDGGWDISVSVYKATLNNVTVDYYTYKPPSTPGVIELEPGSASVQGNAIYTGIDVETEHSEDYIFGPYETSNSTEITIVPNELTLELLDSTTLKPTQEGEHFTFKAMLSITNAEEQFDAQWTPFEGWLSSIPFLTDDEKEELVSEILDQIGDVSAVNGPVANETLDFHIDNTAIAYLDPTNATTDADGSATFMVYTKATGDMTPEELMNLMGAVKAWATYDSLISNDITVNFGGAGSISGDITDDSGMQIPGATVVVKMWNGTAWVNATDFAGNVLMAVSADDGHYSISNVPAAVEGTNYMVVATKGNLTGYAYVTVYPFATSTADVKLRGVSENSGFAVYPERVDNAETVYFVFNNLGTPDAFSASQYLSRTIPADVRTKSVLASEFDMDQVTANDVVISVGGPLVNPVTAAYEDMAPVHMAVNGSTITIVMPEGNLTWTAPKPWWNVTEGYFVIQMFEDDSGALVVTIYGTDADSTAAGAYYFLTEVYPNIDDYNGVSYLVGQWVDTEPDADIPLPGESQGDTSGFSANDEICIIAPAALATCAVPI</sequence>
<dbReference type="EMBL" id="CP015103">
    <property type="protein sequence ID" value="ASJ08347.1"/>
    <property type="molecule type" value="Genomic_DNA"/>
</dbReference>
<proteinExistence type="predicted"/>
<dbReference type="KEGG" id="tsl:A3L11_03510"/>